<dbReference type="EMBL" id="JAPFFF010000037">
    <property type="protein sequence ID" value="KAK8842868.1"/>
    <property type="molecule type" value="Genomic_DNA"/>
</dbReference>
<evidence type="ECO:0000313" key="9">
    <source>
        <dbReference type="Proteomes" id="UP001470230"/>
    </source>
</evidence>
<gene>
    <name evidence="8" type="ORF">M9Y10_025734</name>
</gene>
<evidence type="ECO:0000256" key="3">
    <source>
        <dbReference type="ARBA" id="ARBA00022771"/>
    </source>
</evidence>
<evidence type="ECO:0000256" key="2">
    <source>
        <dbReference type="ARBA" id="ARBA00022723"/>
    </source>
</evidence>
<evidence type="ECO:0000256" key="5">
    <source>
        <dbReference type="ARBA" id="ARBA00023242"/>
    </source>
</evidence>
<comment type="caution">
    <text evidence="8">The sequence shown here is derived from an EMBL/GenBank/DDBJ whole genome shotgun (WGS) entry which is preliminary data.</text>
</comment>
<sequence>MQEQFINFHGKILRTGFINNQFGVAFKEIYLISNGNTHISKSYLCLNCGKLFISKYGARCHSCILHIQQQKELNAVNRHRSAMEYILRYIATSNVSYRSMDNDNLRLALSFIDPSFQFPRRTTIRNDMIELAKKIRKQTISELFGKSASLLFDSCKRWGVNYQGVIIYTSTRLYLWSAIATQDSTSQTLAQVISSVVKTLKFYGINIISVCTDNCNANKRALNGDFESAQGLSDQHFIRQPCSAHTNNLAIEDVFKTDEEFGFVSDYVQFLMNHAPKASYREGFKPKYISIRWLSLSNCVSFIVKYMTLYRQTRLKSVLDALERIESKIGWNNLLTILSIMVDFTNAIQTDLSSIADIPPHYFAARFKLLSMQSSAAHRVAAYLEFRFTHTCPLQLPLFAYLMTKSGLEYIKENQLECIVDAASDGMVGYMIQREFPVETIISNKISFYYYINNFDSNSFDGYINAVDFWNNYLFNNRSDQITISFIKLVTEVLQIPSSESAVERLFSSLSKIVSCENCNVTPITLDSRLMVKFDSIFGRAGSVTLRDISDNPEKNLIIHRNFDQPVFKIKKIIFFLFKIVNIVRSYRSMFVYAFFSRKKIFIHCFKYIPRKIRTLNDRTERY</sequence>
<protein>
    <recommendedName>
        <fullName evidence="7">C2H2-type domain-containing protein</fullName>
    </recommendedName>
</protein>
<keyword evidence="3 6" id="KW-0863">Zinc-finger</keyword>
<comment type="subcellular location">
    <subcellularLocation>
        <location evidence="1">Nucleus</location>
    </subcellularLocation>
</comment>
<feature type="domain" description="C2H2-type" evidence="7">
    <location>
        <begin position="43"/>
        <end position="71"/>
    </location>
</feature>
<evidence type="ECO:0000256" key="4">
    <source>
        <dbReference type="ARBA" id="ARBA00022833"/>
    </source>
</evidence>
<accession>A0ABR2HAK8</accession>
<name>A0ABR2HAK8_9EUKA</name>
<evidence type="ECO:0000256" key="6">
    <source>
        <dbReference type="PROSITE-ProRule" id="PRU00042"/>
    </source>
</evidence>
<dbReference type="InterPro" id="IPR013087">
    <property type="entry name" value="Znf_C2H2_type"/>
</dbReference>
<evidence type="ECO:0000256" key="1">
    <source>
        <dbReference type="ARBA" id="ARBA00004123"/>
    </source>
</evidence>
<evidence type="ECO:0000313" key="8">
    <source>
        <dbReference type="EMBL" id="KAK8842868.1"/>
    </source>
</evidence>
<keyword evidence="5" id="KW-0539">Nucleus</keyword>
<dbReference type="Proteomes" id="UP001470230">
    <property type="component" value="Unassembled WGS sequence"/>
</dbReference>
<keyword evidence="2" id="KW-0479">Metal-binding</keyword>
<dbReference type="PROSITE" id="PS50157">
    <property type="entry name" value="ZINC_FINGER_C2H2_2"/>
    <property type="match status" value="1"/>
</dbReference>
<dbReference type="InterPro" id="IPR012337">
    <property type="entry name" value="RNaseH-like_sf"/>
</dbReference>
<dbReference type="PANTHER" id="PTHR46481:SF10">
    <property type="entry name" value="ZINC FINGER BED DOMAIN-CONTAINING PROTEIN 39"/>
    <property type="match status" value="1"/>
</dbReference>
<evidence type="ECO:0000259" key="7">
    <source>
        <dbReference type="PROSITE" id="PS50157"/>
    </source>
</evidence>
<keyword evidence="9" id="KW-1185">Reference proteome</keyword>
<dbReference type="InterPro" id="IPR052035">
    <property type="entry name" value="ZnF_BED_domain_contain"/>
</dbReference>
<dbReference type="PANTHER" id="PTHR46481">
    <property type="entry name" value="ZINC FINGER BED DOMAIN-CONTAINING PROTEIN 4"/>
    <property type="match status" value="1"/>
</dbReference>
<dbReference type="SUPFAM" id="SSF53098">
    <property type="entry name" value="Ribonuclease H-like"/>
    <property type="match status" value="1"/>
</dbReference>
<proteinExistence type="predicted"/>
<organism evidence="8 9">
    <name type="scientific">Tritrichomonas musculus</name>
    <dbReference type="NCBI Taxonomy" id="1915356"/>
    <lineage>
        <taxon>Eukaryota</taxon>
        <taxon>Metamonada</taxon>
        <taxon>Parabasalia</taxon>
        <taxon>Tritrichomonadida</taxon>
        <taxon>Tritrichomonadidae</taxon>
        <taxon>Tritrichomonas</taxon>
    </lineage>
</organism>
<keyword evidence="4" id="KW-0862">Zinc</keyword>
<reference evidence="8 9" key="1">
    <citation type="submission" date="2024-04" db="EMBL/GenBank/DDBJ databases">
        <title>Tritrichomonas musculus Genome.</title>
        <authorList>
            <person name="Alves-Ferreira E."/>
            <person name="Grigg M."/>
            <person name="Lorenzi H."/>
            <person name="Galac M."/>
        </authorList>
    </citation>
    <scope>NUCLEOTIDE SEQUENCE [LARGE SCALE GENOMIC DNA]</scope>
    <source>
        <strain evidence="8 9">EAF2021</strain>
    </source>
</reference>
<dbReference type="PROSITE" id="PS00028">
    <property type="entry name" value="ZINC_FINGER_C2H2_1"/>
    <property type="match status" value="1"/>
</dbReference>